<keyword evidence="2" id="KW-0479">Metal-binding</keyword>
<evidence type="ECO:0000256" key="1">
    <source>
        <dbReference type="ARBA" id="ARBA00001947"/>
    </source>
</evidence>
<dbReference type="PANTHER" id="PTHR37326">
    <property type="entry name" value="BLL3975 PROTEIN"/>
    <property type="match status" value="1"/>
</dbReference>
<gene>
    <name evidence="6" type="ORF">HU747_08840</name>
</gene>
<evidence type="ECO:0000259" key="5">
    <source>
        <dbReference type="Pfam" id="PF24827"/>
    </source>
</evidence>
<organism evidence="6 7">
    <name type="scientific">Pseudomonas taiwanensis</name>
    <dbReference type="NCBI Taxonomy" id="470150"/>
    <lineage>
        <taxon>Bacteria</taxon>
        <taxon>Pseudomonadati</taxon>
        <taxon>Pseudomonadota</taxon>
        <taxon>Gammaproteobacteria</taxon>
        <taxon>Pseudomonadales</taxon>
        <taxon>Pseudomonadaceae</taxon>
        <taxon>Pseudomonas</taxon>
    </lineage>
</organism>
<keyword evidence="3" id="KW-0378">Hydrolase</keyword>
<dbReference type="InterPro" id="IPR053138">
    <property type="entry name" value="N-alpha-Ac-DABA_deacetylase"/>
</dbReference>
<evidence type="ECO:0000256" key="3">
    <source>
        <dbReference type="ARBA" id="ARBA00022801"/>
    </source>
</evidence>
<reference evidence="6 7" key="1">
    <citation type="journal article" date="2020" name="Microorganisms">
        <title>Reliable Identification of Environmental Pseudomonas Isolates Using the rpoD Gene.</title>
        <authorList>
            <consortium name="The Broad Institute Genome Sequencing Platform"/>
            <person name="Girard L."/>
            <person name="Lood C."/>
            <person name="Rokni-Zadeh H."/>
            <person name="van Noort V."/>
            <person name="Lavigne R."/>
            <person name="De Mot R."/>
        </authorList>
    </citation>
    <scope>NUCLEOTIDE SEQUENCE [LARGE SCALE GENOMIC DNA]</scope>
    <source>
        <strain evidence="6 7">RW7P2</strain>
    </source>
</reference>
<protein>
    <submittedName>
        <fullName evidence="6">Succinylglutamate desuccinylase/aspartoacylase family protein</fullName>
    </submittedName>
</protein>
<dbReference type="Proteomes" id="UP000628086">
    <property type="component" value="Unassembled WGS sequence"/>
</dbReference>
<dbReference type="RefSeq" id="WP_186598514.1">
    <property type="nucleotide sequence ID" value="NZ_JABWRS010000005.1"/>
</dbReference>
<dbReference type="EMBL" id="JABWRS010000005">
    <property type="protein sequence ID" value="MBC3475707.1"/>
    <property type="molecule type" value="Genomic_DNA"/>
</dbReference>
<dbReference type="CDD" id="cd06250">
    <property type="entry name" value="M14_PaAOTO_like"/>
    <property type="match status" value="1"/>
</dbReference>
<accession>A0ABR6V5P5</accession>
<dbReference type="Pfam" id="PF24827">
    <property type="entry name" value="AstE_AspA_cat"/>
    <property type="match status" value="1"/>
</dbReference>
<feature type="domain" description="Succinylglutamate desuccinylase/Aspartoacylase catalytic" evidence="5">
    <location>
        <begin position="31"/>
        <end position="116"/>
    </location>
</feature>
<evidence type="ECO:0000313" key="7">
    <source>
        <dbReference type="Proteomes" id="UP000628086"/>
    </source>
</evidence>
<comment type="caution">
    <text evidence="6">The sequence shown here is derived from an EMBL/GenBank/DDBJ whole genome shotgun (WGS) entry which is preliminary data.</text>
</comment>
<evidence type="ECO:0000256" key="2">
    <source>
        <dbReference type="ARBA" id="ARBA00022723"/>
    </source>
</evidence>
<evidence type="ECO:0000256" key="4">
    <source>
        <dbReference type="ARBA" id="ARBA00022833"/>
    </source>
</evidence>
<dbReference type="PANTHER" id="PTHR37326:SF1">
    <property type="entry name" value="BLL3975 PROTEIN"/>
    <property type="match status" value="1"/>
</dbReference>
<name>A0ABR6V5P5_9PSED</name>
<sequence length="375" mass="40767">MPSSEIYVLPSFSPGASHQLVKHSFGEPGRGRSAYLQAATHADEHPGLLVLQHLMELLIELEQRGEIVGHIEIVPYANPIGLGQQLFGQMPGRYNMANGENFNRSFPDITEKVRHILKERPPTPNDIHKLKEIFAEAFEDIAVDGAVDAGKAWLLKQALKHDILIDLHCDTSSILHIYSNWNQQERALALAAATHVDAVFLEDEAGGFPLDEAYAKAWKEAHHLGLVDTQHLGFSATLELRGQIDVDDEMAAVDAAGIIEFLKHEGVIAGGCNLANAEPAKIYPLEGVTHLKSPATGVVAWKKKPGDPVAEGELIAEVVPIDLTPGSSRIPVLSNLKGILVARHHVKLTRQGQKLGMLAGTTPLAHRRTGKLMGI</sequence>
<keyword evidence="4" id="KW-0862">Zinc</keyword>
<dbReference type="InterPro" id="IPR055438">
    <property type="entry name" value="AstE_AspA_cat"/>
</dbReference>
<evidence type="ECO:0000313" key="6">
    <source>
        <dbReference type="EMBL" id="MBC3475707.1"/>
    </source>
</evidence>
<proteinExistence type="predicted"/>
<dbReference type="Gene3D" id="3.40.630.10">
    <property type="entry name" value="Zn peptidases"/>
    <property type="match status" value="1"/>
</dbReference>
<dbReference type="SUPFAM" id="SSF53187">
    <property type="entry name" value="Zn-dependent exopeptidases"/>
    <property type="match status" value="1"/>
</dbReference>
<comment type="cofactor">
    <cofactor evidence="1">
        <name>Zn(2+)</name>
        <dbReference type="ChEBI" id="CHEBI:29105"/>
    </cofactor>
</comment>
<keyword evidence="7" id="KW-1185">Reference proteome</keyword>